<dbReference type="EMBL" id="CAJRAF010000004">
    <property type="protein sequence ID" value="CAG5018002.1"/>
    <property type="molecule type" value="Genomic_DNA"/>
</dbReference>
<comment type="caution">
    <text evidence="1">The sequence shown here is derived from an EMBL/GenBank/DDBJ whole genome shotgun (WGS) entry which is preliminary data.</text>
</comment>
<protein>
    <submittedName>
        <fullName evidence="1">Uncharacterized protein</fullName>
    </submittedName>
</protein>
<keyword evidence="2" id="KW-1185">Reference proteome</keyword>
<reference evidence="1" key="1">
    <citation type="submission" date="2021-04" db="EMBL/GenBank/DDBJ databases">
        <authorList>
            <person name="Rodrigo-Torres L."/>
            <person name="Arahal R. D."/>
            <person name="Lucena T."/>
        </authorList>
    </citation>
    <scope>NUCLEOTIDE SEQUENCE</scope>
    <source>
        <strain evidence="1">CECT 9275</strain>
    </source>
</reference>
<accession>A0A916JJT2</accession>
<proteinExistence type="predicted"/>
<name>A0A916JJT2_9BACT</name>
<gene>
    <name evidence="1" type="ORF">DYBT9275_05891</name>
</gene>
<sequence length="42" mass="4670">MLKKSPVNVGEGYLYKSFGQTSAIEPALLVHHLSVKILSEWV</sequence>
<organism evidence="1 2">
    <name type="scientific">Dyadobacter helix</name>
    <dbReference type="NCBI Taxonomy" id="2822344"/>
    <lineage>
        <taxon>Bacteria</taxon>
        <taxon>Pseudomonadati</taxon>
        <taxon>Bacteroidota</taxon>
        <taxon>Cytophagia</taxon>
        <taxon>Cytophagales</taxon>
        <taxon>Spirosomataceae</taxon>
        <taxon>Dyadobacter</taxon>
    </lineage>
</organism>
<evidence type="ECO:0000313" key="2">
    <source>
        <dbReference type="Proteomes" id="UP000680038"/>
    </source>
</evidence>
<dbReference type="AlphaFoldDB" id="A0A916JJT2"/>
<dbReference type="Proteomes" id="UP000680038">
    <property type="component" value="Unassembled WGS sequence"/>
</dbReference>
<evidence type="ECO:0000313" key="1">
    <source>
        <dbReference type="EMBL" id="CAG5018002.1"/>
    </source>
</evidence>